<sequence>MDLKEVIQTLKVGIIGGTGYVGAELIRLLSCHKKIEISAISSVSFSGKKLSDIYQNFYNLNNLVCENEEDVLEKSDIIFLALPNGLSEELAEKILKRNKICIDMGADFRFKNGLTYKKWYGKDFSLPELHEKSVYGLPELNREKIKGAKIIGNPGCYATSIELALLPLISKNLIEETGIISDSKSGVTGSGKSLSESSHFTNCNESLSAYKIANHRHTPEIEETLGSISSKDVKLTFVPHLLPINRGILSTIYTTPKEKINLTELHKEYSNFYKNEPFVNVLPLGGTAKINNVRLSNYCQISLHYDAENNKLILVSCIDNMIKGSAGQGIQNMNLALGFNEKEGLDFIPPAF</sequence>
<dbReference type="Gene3D" id="3.40.50.720">
    <property type="entry name" value="NAD(P)-binding Rossmann-like Domain"/>
    <property type="match status" value="1"/>
</dbReference>
<dbReference type="PANTHER" id="PTHR32338:SF10">
    <property type="entry name" value="N-ACETYL-GAMMA-GLUTAMYL-PHOSPHATE REDUCTASE, CHLOROPLASTIC-RELATED"/>
    <property type="match status" value="1"/>
</dbReference>
<keyword evidence="5" id="KW-0963">Cytoplasm</keyword>
<keyword evidence="1 5" id="KW-0055">Arginine biosynthesis</keyword>
<dbReference type="SUPFAM" id="SSF55347">
    <property type="entry name" value="Glyceraldehyde-3-phosphate dehydrogenase-like, C-terminal domain"/>
    <property type="match status" value="1"/>
</dbReference>
<dbReference type="InterPro" id="IPR036291">
    <property type="entry name" value="NAD(P)-bd_dom_sf"/>
</dbReference>
<reference evidence="8 9" key="1">
    <citation type="submission" date="2021-03" db="EMBL/GenBank/DDBJ databases">
        <title>Genomic Encyclopedia of Type Strains, Phase IV (KMG-IV): sequencing the most valuable type-strain genomes for metagenomic binning, comparative biology and taxonomic classification.</title>
        <authorList>
            <person name="Goeker M."/>
        </authorList>
    </citation>
    <scope>NUCLEOTIDE SEQUENCE [LARGE SCALE GENOMIC DNA]</scope>
    <source>
        <strain evidence="8 9">DSM 28783</strain>
    </source>
</reference>
<dbReference type="InterPro" id="IPR023013">
    <property type="entry name" value="AGPR_AS"/>
</dbReference>
<dbReference type="HAMAP" id="MF_00150">
    <property type="entry name" value="ArgC_type1"/>
    <property type="match status" value="1"/>
</dbReference>
<evidence type="ECO:0000256" key="1">
    <source>
        <dbReference type="ARBA" id="ARBA00022571"/>
    </source>
</evidence>
<dbReference type="Proteomes" id="UP001519307">
    <property type="component" value="Unassembled WGS sequence"/>
</dbReference>
<dbReference type="PROSITE" id="PS01224">
    <property type="entry name" value="ARGC"/>
    <property type="match status" value="1"/>
</dbReference>
<evidence type="ECO:0000313" key="8">
    <source>
        <dbReference type="EMBL" id="MBP2033628.1"/>
    </source>
</evidence>
<dbReference type="SMART" id="SM00859">
    <property type="entry name" value="Semialdhyde_dh"/>
    <property type="match status" value="1"/>
</dbReference>
<dbReference type="InterPro" id="IPR000706">
    <property type="entry name" value="AGPR_type-1"/>
</dbReference>
<dbReference type="SUPFAM" id="SSF51735">
    <property type="entry name" value="NAD(P)-binding Rossmann-fold domains"/>
    <property type="match status" value="1"/>
</dbReference>
<dbReference type="Pfam" id="PF22698">
    <property type="entry name" value="Semialdhyde_dhC_1"/>
    <property type="match status" value="1"/>
</dbReference>
<dbReference type="Pfam" id="PF01118">
    <property type="entry name" value="Semialdhyde_dh"/>
    <property type="match status" value="1"/>
</dbReference>
<evidence type="ECO:0000256" key="5">
    <source>
        <dbReference type="HAMAP-Rule" id="MF_00150"/>
    </source>
</evidence>
<dbReference type="CDD" id="cd23934">
    <property type="entry name" value="AGPR_1_C"/>
    <property type="match status" value="1"/>
</dbReference>
<feature type="active site" evidence="5 6">
    <location>
        <position position="156"/>
    </location>
</feature>
<protein>
    <recommendedName>
        <fullName evidence="5">N-acetyl-gamma-glutamyl-phosphate reductase</fullName>
        <shortName evidence="5">AGPR</shortName>
        <ecNumber evidence="5">1.2.1.38</ecNumber>
    </recommendedName>
    <alternativeName>
        <fullName evidence="5">N-acetyl-glutamate semialdehyde dehydrogenase</fullName>
        <shortName evidence="5">NAGSA dehydrogenase</shortName>
    </alternativeName>
</protein>
<evidence type="ECO:0000256" key="6">
    <source>
        <dbReference type="PROSITE-ProRule" id="PRU10010"/>
    </source>
</evidence>
<comment type="function">
    <text evidence="5">Catalyzes the NADPH-dependent reduction of N-acetyl-5-glutamyl phosphate to yield N-acetyl-L-glutamate 5-semialdehyde.</text>
</comment>
<comment type="similarity">
    <text evidence="5">Belongs to the NAGSA dehydrogenase family. Type 1 subfamily.</text>
</comment>
<comment type="pathway">
    <text evidence="5">Amino-acid biosynthesis; L-arginine biosynthesis; N(2)-acetyl-L-ornithine from L-glutamate: step 3/4.</text>
</comment>
<dbReference type="InterPro" id="IPR058924">
    <property type="entry name" value="AGPR_dimerisation_dom"/>
</dbReference>
<evidence type="ECO:0000256" key="3">
    <source>
        <dbReference type="ARBA" id="ARBA00022857"/>
    </source>
</evidence>
<comment type="subcellular location">
    <subcellularLocation>
        <location evidence="5">Cytoplasm</location>
    </subcellularLocation>
</comment>
<dbReference type="InterPro" id="IPR050085">
    <property type="entry name" value="AGPR"/>
</dbReference>
<dbReference type="PANTHER" id="PTHR32338">
    <property type="entry name" value="N-ACETYL-GAMMA-GLUTAMYL-PHOSPHATE REDUCTASE, CHLOROPLASTIC-RELATED-RELATED"/>
    <property type="match status" value="1"/>
</dbReference>
<dbReference type="NCBIfam" id="TIGR01850">
    <property type="entry name" value="argC"/>
    <property type="match status" value="1"/>
</dbReference>
<gene>
    <name evidence="5" type="primary">argC</name>
    <name evidence="8" type="ORF">J2Z42_002332</name>
</gene>
<keyword evidence="4 5" id="KW-0560">Oxidoreductase</keyword>
<keyword evidence="3 5" id="KW-0521">NADP</keyword>
<evidence type="ECO:0000313" key="9">
    <source>
        <dbReference type="Proteomes" id="UP001519307"/>
    </source>
</evidence>
<evidence type="ECO:0000256" key="2">
    <source>
        <dbReference type="ARBA" id="ARBA00022605"/>
    </source>
</evidence>
<dbReference type="EC" id="1.2.1.38" evidence="5"/>
<comment type="catalytic activity">
    <reaction evidence="5">
        <text>N-acetyl-L-glutamate 5-semialdehyde + phosphate + NADP(+) = N-acetyl-L-glutamyl 5-phosphate + NADPH + H(+)</text>
        <dbReference type="Rhea" id="RHEA:21588"/>
        <dbReference type="ChEBI" id="CHEBI:15378"/>
        <dbReference type="ChEBI" id="CHEBI:29123"/>
        <dbReference type="ChEBI" id="CHEBI:43474"/>
        <dbReference type="ChEBI" id="CHEBI:57783"/>
        <dbReference type="ChEBI" id="CHEBI:57936"/>
        <dbReference type="ChEBI" id="CHEBI:58349"/>
        <dbReference type="EC" id="1.2.1.38"/>
    </reaction>
</comment>
<feature type="domain" description="Semialdehyde dehydrogenase NAD-binding" evidence="7">
    <location>
        <begin position="11"/>
        <end position="148"/>
    </location>
</feature>
<accession>A0ABS4KUA9</accession>
<dbReference type="Gene3D" id="3.30.360.10">
    <property type="entry name" value="Dihydrodipicolinate Reductase, domain 2"/>
    <property type="match status" value="1"/>
</dbReference>
<dbReference type="GO" id="GO:0003942">
    <property type="term" value="F:N-acetyl-gamma-glutamyl-phosphate reductase activity"/>
    <property type="evidence" value="ECO:0007669"/>
    <property type="project" value="UniProtKB-EC"/>
</dbReference>
<dbReference type="EMBL" id="JAGGLM010000017">
    <property type="protein sequence ID" value="MBP2033628.1"/>
    <property type="molecule type" value="Genomic_DNA"/>
</dbReference>
<dbReference type="CDD" id="cd17895">
    <property type="entry name" value="AGPR_1_N"/>
    <property type="match status" value="1"/>
</dbReference>
<evidence type="ECO:0000259" key="7">
    <source>
        <dbReference type="SMART" id="SM00859"/>
    </source>
</evidence>
<comment type="caution">
    <text evidence="8">The sequence shown here is derived from an EMBL/GenBank/DDBJ whole genome shotgun (WGS) entry which is preliminary data.</text>
</comment>
<dbReference type="InterPro" id="IPR000534">
    <property type="entry name" value="Semialdehyde_DH_NAD-bd"/>
</dbReference>
<name>A0ABS4KUA9_9CLOT</name>
<keyword evidence="2 5" id="KW-0028">Amino-acid biosynthesis</keyword>
<evidence type="ECO:0000256" key="4">
    <source>
        <dbReference type="ARBA" id="ARBA00023002"/>
    </source>
</evidence>
<organism evidence="8 9">
    <name type="scientific">Clostridium algifaecis</name>
    <dbReference type="NCBI Taxonomy" id="1472040"/>
    <lineage>
        <taxon>Bacteria</taxon>
        <taxon>Bacillati</taxon>
        <taxon>Bacillota</taxon>
        <taxon>Clostridia</taxon>
        <taxon>Eubacteriales</taxon>
        <taxon>Clostridiaceae</taxon>
        <taxon>Clostridium</taxon>
    </lineage>
</organism>
<proteinExistence type="inferred from homology"/>
<keyword evidence="9" id="KW-1185">Reference proteome</keyword>